<reference evidence="1 2" key="1">
    <citation type="submission" date="2020-01" db="EMBL/GenBank/DDBJ databases">
        <title>Genomes assembled from Gulf of Kutch pelagic sediment metagenomes.</title>
        <authorList>
            <person name="Chandrashekar M."/>
            <person name="Mahajan M.S."/>
            <person name="Dave K.J."/>
            <person name="Vatsa P."/>
            <person name="Nathani N.M."/>
        </authorList>
    </citation>
    <scope>NUCLEOTIDE SEQUENCE [LARGE SCALE GENOMIC DNA]</scope>
    <source>
        <strain evidence="1">KS3-K002</strain>
    </source>
</reference>
<dbReference type="EMBL" id="JAACAK010000008">
    <property type="protein sequence ID" value="NIR73660.1"/>
    <property type="molecule type" value="Genomic_DNA"/>
</dbReference>
<evidence type="ECO:0000313" key="1">
    <source>
        <dbReference type="EMBL" id="NIR73660.1"/>
    </source>
</evidence>
<accession>A0AAE4ZA96</accession>
<evidence type="ECO:0008006" key="3">
    <source>
        <dbReference type="Google" id="ProtNLM"/>
    </source>
</evidence>
<proteinExistence type="predicted"/>
<organism evidence="1 2">
    <name type="scientific">Candidatus Kutchimonas denitrificans</name>
    <dbReference type="NCBI Taxonomy" id="3056748"/>
    <lineage>
        <taxon>Bacteria</taxon>
        <taxon>Pseudomonadati</taxon>
        <taxon>Gemmatimonadota</taxon>
        <taxon>Gemmatimonadia</taxon>
        <taxon>Candidatus Palauibacterales</taxon>
        <taxon>Candidatus Palauibacteraceae</taxon>
        <taxon>Candidatus Kutchimonas</taxon>
    </lineage>
</organism>
<dbReference type="AlphaFoldDB" id="A0AAE4ZA96"/>
<name>A0AAE4ZA96_9BACT</name>
<evidence type="ECO:0000313" key="2">
    <source>
        <dbReference type="Proteomes" id="UP000702544"/>
    </source>
</evidence>
<protein>
    <recommendedName>
        <fullName evidence="3">Curli production assembly/transport component CsgG</fullName>
    </recommendedName>
</protein>
<dbReference type="PROSITE" id="PS51257">
    <property type="entry name" value="PROKAR_LIPOPROTEIN"/>
    <property type="match status" value="1"/>
</dbReference>
<sequence>MRYVCGVLVTAIVLASVGCGGKRVMVPPRIDLQRHEVLAIIEFSSSNEGGLGQLATSRFLEEVRRDQGLVRIVDLGSEEEALAEVDGRRLDRDAFIALGERHDVATIFTGELLVSRIRPAVSISADFRNLGAAADVDATLTVQMVETASGASLWSRSASVTKRVGAVSLLEGDFVFDADDPERAYGELIDALVLLVTDDFRVTYRRQ</sequence>
<comment type="caution">
    <text evidence="1">The sequence shown here is derived from an EMBL/GenBank/DDBJ whole genome shotgun (WGS) entry which is preliminary data.</text>
</comment>
<dbReference type="Proteomes" id="UP000702544">
    <property type="component" value="Unassembled WGS sequence"/>
</dbReference>
<gene>
    <name evidence="1" type="ORF">GWO12_00885</name>
</gene>